<organism evidence="1 2">
    <name type="scientific">Pocillopora damicornis</name>
    <name type="common">Cauliflower coral</name>
    <name type="synonym">Millepora damicornis</name>
    <dbReference type="NCBI Taxonomy" id="46731"/>
    <lineage>
        <taxon>Eukaryota</taxon>
        <taxon>Metazoa</taxon>
        <taxon>Cnidaria</taxon>
        <taxon>Anthozoa</taxon>
        <taxon>Hexacorallia</taxon>
        <taxon>Scleractinia</taxon>
        <taxon>Astrocoeniina</taxon>
        <taxon>Pocilloporidae</taxon>
        <taxon>Pocillopora</taxon>
    </lineage>
</organism>
<sequence>MGWALKQSRSRNIRFTDQQKDYLMAKFQTGEQTGQKADAASVSRRKREQLLDYSEFLTSRQISSFFLVWPQSEVSTTKRNQSDDNEQIRAEKESQLQAMRKKVHAHPILYNDYSVCELVRNSKLSNFSIKMLNDICISVGLDTSRVNVKRKKPYVDTLTSLVVGCQCQANGE</sequence>
<accession>A0A3M6UZ55</accession>
<dbReference type="AlphaFoldDB" id="A0A3M6UZ55"/>
<gene>
    <name evidence="1" type="ORF">pdam_00016322</name>
</gene>
<comment type="caution">
    <text evidence="1">The sequence shown here is derived from an EMBL/GenBank/DDBJ whole genome shotgun (WGS) entry which is preliminary data.</text>
</comment>
<evidence type="ECO:0000313" key="1">
    <source>
        <dbReference type="EMBL" id="RMX58900.1"/>
    </source>
</evidence>
<evidence type="ECO:0000313" key="2">
    <source>
        <dbReference type="Proteomes" id="UP000275408"/>
    </source>
</evidence>
<reference evidence="1 2" key="1">
    <citation type="journal article" date="2018" name="Sci. Rep.">
        <title>Comparative analysis of the Pocillopora damicornis genome highlights role of immune system in coral evolution.</title>
        <authorList>
            <person name="Cunning R."/>
            <person name="Bay R.A."/>
            <person name="Gillette P."/>
            <person name="Baker A.C."/>
            <person name="Traylor-Knowles N."/>
        </authorList>
    </citation>
    <scope>NUCLEOTIDE SEQUENCE [LARGE SCALE GENOMIC DNA]</scope>
    <source>
        <strain evidence="1">RSMAS</strain>
        <tissue evidence="1">Whole animal</tissue>
    </source>
</reference>
<name>A0A3M6UZ55_POCDA</name>
<proteinExistence type="predicted"/>
<dbReference type="Proteomes" id="UP000275408">
    <property type="component" value="Unassembled WGS sequence"/>
</dbReference>
<keyword evidence="2" id="KW-1185">Reference proteome</keyword>
<dbReference type="OrthoDB" id="5983776at2759"/>
<protein>
    <submittedName>
        <fullName evidence="1">Uncharacterized protein</fullName>
    </submittedName>
</protein>
<dbReference type="EMBL" id="RCHS01000424">
    <property type="protein sequence ID" value="RMX58900.1"/>
    <property type="molecule type" value="Genomic_DNA"/>
</dbReference>